<sequence>MKPSESGEIDLGSWQKKLSNFASNPETKRHLVSASSEIVRNDAAGALDSVADLATLRVEWHQFLEHVAKKNRNFMAMHLQSCELVACSAGGVLDIACCRKFSYEELQQERSVLQQEISEFYALPLQLRILYDAEKDACTREKTVFTLFQELSQSNEVIRFLVTEFGGELVY</sequence>
<protein>
    <submittedName>
        <fullName evidence="1">DNA polymerase III, gamma/tau subunit</fullName>
    </submittedName>
</protein>
<dbReference type="HOGENOM" id="CLU_1445262_0_0_10"/>
<evidence type="ECO:0000313" key="2">
    <source>
        <dbReference type="Proteomes" id="UP000002724"/>
    </source>
</evidence>
<organism evidence="1 2">
    <name type="scientific">Pelodictyon phaeoclathratiforme (strain DSM 5477 / BU-1)</name>
    <dbReference type="NCBI Taxonomy" id="324925"/>
    <lineage>
        <taxon>Bacteria</taxon>
        <taxon>Pseudomonadati</taxon>
        <taxon>Chlorobiota</taxon>
        <taxon>Chlorobiia</taxon>
        <taxon>Chlorobiales</taxon>
        <taxon>Chlorobiaceae</taxon>
        <taxon>Chlorobium/Pelodictyon group</taxon>
        <taxon>Pelodictyon</taxon>
    </lineage>
</organism>
<keyword evidence="2" id="KW-1185">Reference proteome</keyword>
<gene>
    <name evidence="1" type="ordered locus">Ppha_1621</name>
</gene>
<dbReference type="AlphaFoldDB" id="B4SAH2"/>
<dbReference type="eggNOG" id="COG2812">
    <property type="taxonomic scope" value="Bacteria"/>
</dbReference>
<proteinExistence type="predicted"/>
<dbReference type="STRING" id="324925.Ppha_1621"/>
<name>B4SAH2_PELPB</name>
<evidence type="ECO:0000313" key="1">
    <source>
        <dbReference type="EMBL" id="ACF43858.1"/>
    </source>
</evidence>
<dbReference type="EMBL" id="CP001110">
    <property type="protein sequence ID" value="ACF43858.1"/>
    <property type="molecule type" value="Genomic_DNA"/>
</dbReference>
<dbReference type="Proteomes" id="UP000002724">
    <property type="component" value="Chromosome"/>
</dbReference>
<dbReference type="KEGG" id="pph:Ppha_1621"/>
<accession>B4SAH2</accession>
<reference evidence="1 2" key="1">
    <citation type="submission" date="2008-06" db="EMBL/GenBank/DDBJ databases">
        <title>Complete sequence of Pelodictyon phaeoclathratiforme BU-1.</title>
        <authorList>
            <consortium name="US DOE Joint Genome Institute"/>
            <person name="Lucas S."/>
            <person name="Copeland A."/>
            <person name="Lapidus A."/>
            <person name="Glavina del Rio T."/>
            <person name="Dalin E."/>
            <person name="Tice H."/>
            <person name="Bruce D."/>
            <person name="Goodwin L."/>
            <person name="Pitluck S."/>
            <person name="Schmutz J."/>
            <person name="Larimer F."/>
            <person name="Land M."/>
            <person name="Hauser L."/>
            <person name="Kyrpides N."/>
            <person name="Mikhailova N."/>
            <person name="Liu Z."/>
            <person name="Li T."/>
            <person name="Zhao F."/>
            <person name="Overmann J."/>
            <person name="Bryant D.A."/>
            <person name="Richardson P."/>
        </authorList>
    </citation>
    <scope>NUCLEOTIDE SEQUENCE [LARGE SCALE GENOMIC DNA]</scope>
    <source>
        <strain evidence="2">DSM 5477 / BU-1</strain>
    </source>
</reference>